<evidence type="ECO:0000313" key="3">
    <source>
        <dbReference type="Proteomes" id="UP001153737"/>
    </source>
</evidence>
<evidence type="ECO:0000259" key="1">
    <source>
        <dbReference type="SMART" id="SM00829"/>
    </source>
</evidence>
<name>A0A9P0GQ22_PHACE</name>
<dbReference type="SMART" id="SM00829">
    <property type="entry name" value="PKS_ER"/>
    <property type="match status" value="1"/>
</dbReference>
<dbReference type="SUPFAM" id="SSF51735">
    <property type="entry name" value="NAD(P)-binding Rossmann-fold domains"/>
    <property type="match status" value="1"/>
</dbReference>
<dbReference type="PANTHER" id="PTHR43677">
    <property type="entry name" value="SHORT-CHAIN DEHYDROGENASE/REDUCTASE"/>
    <property type="match status" value="1"/>
</dbReference>
<dbReference type="Pfam" id="PF00107">
    <property type="entry name" value="ADH_zinc_N"/>
    <property type="match status" value="1"/>
</dbReference>
<dbReference type="EMBL" id="OU896708">
    <property type="protein sequence ID" value="CAH1155931.1"/>
    <property type="molecule type" value="Genomic_DNA"/>
</dbReference>
<dbReference type="InterPro" id="IPR051397">
    <property type="entry name" value="Zn-ADH-like_protein"/>
</dbReference>
<dbReference type="Proteomes" id="UP001153737">
    <property type="component" value="Chromosome 2"/>
</dbReference>
<dbReference type="GO" id="GO:0005739">
    <property type="term" value="C:mitochondrion"/>
    <property type="evidence" value="ECO:0007669"/>
    <property type="project" value="TreeGrafter"/>
</dbReference>
<gene>
    <name evidence="2" type="ORF">PHAECO_LOCUS6199</name>
</gene>
<dbReference type="InterPro" id="IPR020843">
    <property type="entry name" value="ER"/>
</dbReference>
<accession>A0A9P0GQ22</accession>
<reference evidence="2" key="2">
    <citation type="submission" date="2022-10" db="EMBL/GenBank/DDBJ databases">
        <authorList>
            <consortium name="ENA_rothamsted_submissions"/>
            <consortium name="culmorum"/>
            <person name="King R."/>
        </authorList>
    </citation>
    <scope>NUCLEOTIDE SEQUENCE</scope>
</reference>
<feature type="domain" description="Enoyl reductase (ER)" evidence="1">
    <location>
        <begin position="36"/>
        <end position="342"/>
    </location>
</feature>
<dbReference type="OrthoDB" id="3509362at2759"/>
<dbReference type="InterPro" id="IPR036291">
    <property type="entry name" value="NAD(P)-bd_dom_sf"/>
</dbReference>
<reference evidence="2" key="1">
    <citation type="submission" date="2022-01" db="EMBL/GenBank/DDBJ databases">
        <authorList>
            <person name="King R."/>
        </authorList>
    </citation>
    <scope>NUCLEOTIDE SEQUENCE</scope>
</reference>
<dbReference type="AlphaFoldDB" id="A0A9P0GQ22"/>
<dbReference type="Pfam" id="PF08240">
    <property type="entry name" value="ADH_N"/>
    <property type="match status" value="1"/>
</dbReference>
<evidence type="ECO:0000313" key="2">
    <source>
        <dbReference type="EMBL" id="CAH1155931.1"/>
    </source>
</evidence>
<dbReference type="GO" id="GO:0016491">
    <property type="term" value="F:oxidoreductase activity"/>
    <property type="evidence" value="ECO:0007669"/>
    <property type="project" value="InterPro"/>
</dbReference>
<dbReference type="InterPro" id="IPR013149">
    <property type="entry name" value="ADH-like_C"/>
</dbReference>
<dbReference type="Gene3D" id="3.90.180.10">
    <property type="entry name" value="Medium-chain alcohol dehydrogenases, catalytic domain"/>
    <property type="match status" value="1"/>
</dbReference>
<keyword evidence="3" id="KW-1185">Reference proteome</keyword>
<sequence length="346" mass="38146">MNKIFTRTAQLLTRPNGIQAEKFASTFKAAVIKEAGQPLEIQERKEVKLKPNEVRVQVVYCSLNSVDCHKFRDGGGELPFVPGYELSGEVIERGKDITNEQIIVGDRVAGLNLENFGGLAEQCVLDIEDVWRIPSELERKDAAVMAYGHSTAVYAFSKLATVKENDRVIISAGPAGLGLAAVDVAANVFKAKVIGLVDTEERGELVRERGAFQTLHFTEKLTKQCMKITENKGAHIVYDAVGDQMMDSIGSCVSVGGKIFHAAPYFYKTVPAPKPHSFLTIVSLKELRRQNKHLYKTIVEDTLELANEGLISAHVSAKFTLSQINDAIKFIEDKKCTGKVLIHIDE</sequence>
<dbReference type="SUPFAM" id="SSF50129">
    <property type="entry name" value="GroES-like"/>
    <property type="match status" value="1"/>
</dbReference>
<dbReference type="InterPro" id="IPR011032">
    <property type="entry name" value="GroES-like_sf"/>
</dbReference>
<dbReference type="InterPro" id="IPR013154">
    <property type="entry name" value="ADH-like_N"/>
</dbReference>
<dbReference type="Gene3D" id="3.40.50.720">
    <property type="entry name" value="NAD(P)-binding Rossmann-like Domain"/>
    <property type="match status" value="1"/>
</dbReference>
<proteinExistence type="predicted"/>
<organism evidence="2 3">
    <name type="scientific">Phaedon cochleariae</name>
    <name type="common">Mustard beetle</name>
    <dbReference type="NCBI Taxonomy" id="80249"/>
    <lineage>
        <taxon>Eukaryota</taxon>
        <taxon>Metazoa</taxon>
        <taxon>Ecdysozoa</taxon>
        <taxon>Arthropoda</taxon>
        <taxon>Hexapoda</taxon>
        <taxon>Insecta</taxon>
        <taxon>Pterygota</taxon>
        <taxon>Neoptera</taxon>
        <taxon>Endopterygota</taxon>
        <taxon>Coleoptera</taxon>
        <taxon>Polyphaga</taxon>
        <taxon>Cucujiformia</taxon>
        <taxon>Chrysomeloidea</taxon>
        <taxon>Chrysomelidae</taxon>
        <taxon>Chrysomelinae</taxon>
        <taxon>Chrysomelini</taxon>
        <taxon>Phaedon</taxon>
    </lineage>
</organism>
<dbReference type="PANTHER" id="PTHR43677:SF4">
    <property type="entry name" value="QUINONE OXIDOREDUCTASE-LIKE PROTEIN 2"/>
    <property type="match status" value="1"/>
</dbReference>
<protein>
    <recommendedName>
        <fullName evidence="1">Enoyl reductase (ER) domain-containing protein</fullName>
    </recommendedName>
</protein>